<gene>
    <name evidence="1" type="ORF">CWATWH0005_3079</name>
</gene>
<evidence type="ECO:0000313" key="2">
    <source>
        <dbReference type="Proteomes" id="UP000017981"/>
    </source>
</evidence>
<reference evidence="1 2" key="2">
    <citation type="submission" date="2013-09" db="EMBL/GenBank/DDBJ databases">
        <title>Whole genome comparison of six Crocosphaera watsonii strains with differing phenotypes.</title>
        <authorList>
            <person name="Bench S.R."/>
            <person name="Heller P."/>
            <person name="Frank I."/>
            <person name="Arciniega M."/>
            <person name="Shilova I.N."/>
            <person name="Zehr J.P."/>
        </authorList>
    </citation>
    <scope>NUCLEOTIDE SEQUENCE [LARGE SCALE GENOMIC DNA]</scope>
    <source>
        <strain evidence="1 2">WH 0005</strain>
    </source>
</reference>
<dbReference type="InterPro" id="IPR054053">
    <property type="entry name" value="DUF6887"/>
</dbReference>
<dbReference type="RefSeq" id="WP_021833534.1">
    <property type="nucleotide sequence ID" value="NZ_CAQL01000840.1"/>
</dbReference>
<protein>
    <submittedName>
        <fullName evidence="1">Uncharacterized protein</fullName>
    </submittedName>
</protein>
<proteinExistence type="predicted"/>
<sequence length="66" mass="7950">MVSPKPNFKEMSLHQLKKYILSHRDDQEAWLEFTHRERPNAVYFDTDVPLATQKKRLQELIESDHL</sequence>
<dbReference type="Proteomes" id="UP000017981">
    <property type="component" value="Unassembled WGS sequence"/>
</dbReference>
<accession>T2IXB8</accession>
<dbReference type="EMBL" id="CAQL01000840">
    <property type="protein sequence ID" value="CCQ57549.1"/>
    <property type="molecule type" value="Genomic_DNA"/>
</dbReference>
<dbReference type="GeneID" id="88769556"/>
<comment type="caution">
    <text evidence="1">The sequence shown here is derived from an EMBL/GenBank/DDBJ whole genome shotgun (WGS) entry which is preliminary data.</text>
</comment>
<reference evidence="1 2" key="1">
    <citation type="submission" date="2013-01" db="EMBL/GenBank/DDBJ databases">
        <authorList>
            <person name="Bench S."/>
        </authorList>
    </citation>
    <scope>NUCLEOTIDE SEQUENCE [LARGE SCALE GENOMIC DNA]</scope>
    <source>
        <strain evidence="1 2">WH 0005</strain>
    </source>
</reference>
<dbReference type="AlphaFoldDB" id="T2IXB8"/>
<name>T2IXB8_CROWT</name>
<organism evidence="1 2">
    <name type="scientific">Crocosphaera watsonii WH 0005</name>
    <dbReference type="NCBI Taxonomy" id="423472"/>
    <lineage>
        <taxon>Bacteria</taxon>
        <taxon>Bacillati</taxon>
        <taxon>Cyanobacteriota</taxon>
        <taxon>Cyanophyceae</taxon>
        <taxon>Oscillatoriophycideae</taxon>
        <taxon>Chroococcales</taxon>
        <taxon>Aphanothecaceae</taxon>
        <taxon>Crocosphaera</taxon>
    </lineage>
</organism>
<dbReference type="Pfam" id="PF21826">
    <property type="entry name" value="DUF6887"/>
    <property type="match status" value="1"/>
</dbReference>
<evidence type="ECO:0000313" key="1">
    <source>
        <dbReference type="EMBL" id="CCQ57549.1"/>
    </source>
</evidence>